<accession>A0A0L6UFI5</accession>
<comment type="caution">
    <text evidence="2">The sequence shown here is derived from an EMBL/GenBank/DDBJ whole genome shotgun (WGS) entry which is preliminary data.</text>
</comment>
<dbReference type="AlphaFoldDB" id="A0A0L6UFI5"/>
<keyword evidence="3" id="KW-1185">Reference proteome</keyword>
<evidence type="ECO:0000256" key="1">
    <source>
        <dbReference type="SAM" id="MobiDB-lite"/>
    </source>
</evidence>
<dbReference type="VEuPathDB" id="FungiDB:VP01_675g15"/>
<feature type="region of interest" description="Disordered" evidence="1">
    <location>
        <begin position="1"/>
        <end position="28"/>
    </location>
</feature>
<dbReference type="EMBL" id="LAVV01012117">
    <property type="protein sequence ID" value="KNZ47012.1"/>
    <property type="molecule type" value="Genomic_DNA"/>
</dbReference>
<dbReference type="Proteomes" id="UP000037035">
    <property type="component" value="Unassembled WGS sequence"/>
</dbReference>
<gene>
    <name evidence="2" type="ORF">VP01_675g15</name>
</gene>
<organism evidence="2 3">
    <name type="scientific">Puccinia sorghi</name>
    <dbReference type="NCBI Taxonomy" id="27349"/>
    <lineage>
        <taxon>Eukaryota</taxon>
        <taxon>Fungi</taxon>
        <taxon>Dikarya</taxon>
        <taxon>Basidiomycota</taxon>
        <taxon>Pucciniomycotina</taxon>
        <taxon>Pucciniomycetes</taxon>
        <taxon>Pucciniales</taxon>
        <taxon>Pucciniaceae</taxon>
        <taxon>Puccinia</taxon>
    </lineage>
</organism>
<name>A0A0L6UFI5_9BASI</name>
<evidence type="ECO:0000313" key="2">
    <source>
        <dbReference type="EMBL" id="KNZ47012.1"/>
    </source>
</evidence>
<protein>
    <submittedName>
        <fullName evidence="2">Uncharacterized protein</fullName>
    </submittedName>
</protein>
<reference evidence="2 3" key="1">
    <citation type="submission" date="2015-08" db="EMBL/GenBank/DDBJ databases">
        <title>Next Generation Sequencing and Analysis of the Genome of Puccinia sorghi L Schw, the Causal Agent of Maize Common Rust.</title>
        <authorList>
            <person name="Rochi L."/>
            <person name="Burguener G."/>
            <person name="Darino M."/>
            <person name="Turjanski A."/>
            <person name="Kreff E."/>
            <person name="Dieguez M.J."/>
            <person name="Sacco F."/>
        </authorList>
    </citation>
    <scope>NUCLEOTIDE SEQUENCE [LARGE SCALE GENOMIC DNA]</scope>
    <source>
        <strain evidence="2 3">RO10H11247</strain>
    </source>
</reference>
<proteinExistence type="predicted"/>
<evidence type="ECO:0000313" key="3">
    <source>
        <dbReference type="Proteomes" id="UP000037035"/>
    </source>
</evidence>
<sequence length="105" mass="11359">MRHLQHSPKGPAAKLPRDEQQPEAPKDYVEQDLTSACKVRHLDATGTIKTIPAKEQPFTAPGAKQPVIWAAGPTDEWLIKLSPIGVTSTAVAADLEKLKQGPNET</sequence>
<feature type="compositionally biased region" description="Basic and acidic residues" evidence="1">
    <location>
        <begin position="15"/>
        <end position="28"/>
    </location>
</feature>